<evidence type="ECO:0000259" key="4">
    <source>
        <dbReference type="Pfam" id="PF20160"/>
    </source>
</evidence>
<keyword evidence="3" id="KW-0611">Plant defense</keyword>
<name>A0A438BM70_VITVI</name>
<dbReference type="PRINTS" id="PR00364">
    <property type="entry name" value="DISEASERSIST"/>
</dbReference>
<dbReference type="AlphaFoldDB" id="A0A438BM70"/>
<comment type="caution">
    <text evidence="8">The sequence shown here is derived from an EMBL/GenBank/DDBJ whole genome shotgun (WGS) entry which is preliminary data.</text>
</comment>
<dbReference type="InterPro" id="IPR032675">
    <property type="entry name" value="LRR_dom_sf"/>
</dbReference>
<dbReference type="SUPFAM" id="SSF52540">
    <property type="entry name" value="P-loop containing nucleoside triphosphate hydrolases"/>
    <property type="match status" value="1"/>
</dbReference>
<dbReference type="InterPro" id="IPR003591">
    <property type="entry name" value="Leu-rich_rpt_typical-subtyp"/>
</dbReference>
<dbReference type="EMBL" id="QGNW01002722">
    <property type="protein sequence ID" value="RVW12064.1"/>
    <property type="molecule type" value="Genomic_DNA"/>
</dbReference>
<dbReference type="Proteomes" id="UP000288805">
    <property type="component" value="Unassembled WGS sequence"/>
</dbReference>
<dbReference type="GO" id="GO:0006952">
    <property type="term" value="P:defense response"/>
    <property type="evidence" value="ECO:0007669"/>
    <property type="project" value="InterPro"/>
</dbReference>
<dbReference type="Pfam" id="PF23286">
    <property type="entry name" value="LRR_13"/>
    <property type="match status" value="1"/>
</dbReference>
<dbReference type="Pfam" id="PF23598">
    <property type="entry name" value="LRR_14"/>
    <property type="match status" value="1"/>
</dbReference>
<keyword evidence="2" id="KW-0677">Repeat</keyword>
<gene>
    <name evidence="8" type="primary">DSC1_2</name>
    <name evidence="8" type="ORF">CK203_087345</name>
</gene>
<proteinExistence type="predicted"/>
<feature type="domain" description="Disease resistance protein Roq1-like winged-helix" evidence="5">
    <location>
        <begin position="170"/>
        <end position="211"/>
    </location>
</feature>
<keyword evidence="1" id="KW-0433">Leucine-rich repeat</keyword>
<dbReference type="PANTHER" id="PTHR11017">
    <property type="entry name" value="LEUCINE-RICH REPEAT-CONTAINING PROTEIN"/>
    <property type="match status" value="1"/>
</dbReference>
<dbReference type="Pfam" id="PF20160">
    <property type="entry name" value="C-JID"/>
    <property type="match status" value="1"/>
</dbReference>
<dbReference type="InterPro" id="IPR045344">
    <property type="entry name" value="C-JID"/>
</dbReference>
<evidence type="ECO:0000313" key="8">
    <source>
        <dbReference type="EMBL" id="RVW12064.1"/>
    </source>
</evidence>
<sequence>MLNCRPELLYLPDNLVGINSRLEEMSSRLCKTTLAQGIYNQIAHQFEDARFLSNVAEVEEHRGSLELQRQLLEDILWPKIARISSIDEGLSLIKKTLCSRKVLIILDDVSALTQLEFLAGSHHWFGSDLPRDGFWDLSGRALNYCDGLPLAVKVVGSLLGKDSDSVGRILDSCNFSTIGMEVLKDCSLISILDNKIEMHDLMQKMGWEIIRGEFPGQPGKWSRLWNPEDVHAVLTQKTGTEAIEGISFDVSASKEIQITTEAFKNMTKLRFLRVYWDGLSSYDSNTVHLPEEFEFPSYELRYLHWDGWSLESLPSNFNGKKLVELSLKHSSLNHLWKGNKCLENLKVMDLSHSPYLVECPDVSGAPSLETLNLDGCTSLHEVHPSIPRLKNLKILNLGYCRMLYYFPRIIGLEKLEVLNLSGCSTLEKFPDIEANMESLLELYLEGTAIIELPSSVGYLRGLVLLNMKSCKNLKILPGRICDLKSLKTLILSGCSKLERIPEITEVMEHLEELLLDGTSIRELPCSILHLKGLVLLNLRKCKDLRSLPNRICGLKSLETLIVSGCSKLNRLPEDLGMLQCLRSLQADGTAITKPPITLVHLTNLRELSFRGCKGSTSNFWISSLTFRLLHRENSDDIGLQLPSLSGLRFMKNLDLSDCNLMEGTIDNKLCHLELLEVLNLSRNYMVSIPADISRLSNLKVLLVRQCEKLQKIPKLPPNIKLLDACDCTSLRSLSTPSWMISLQHRLVSTWLRPVEFMLWNCSGLYQDHVAMALETLHQKLFPEIGYSILIPGSRIPKGRWHENMGASVSATLRPHWLDNNFLGVALCAVFALEEGETIQRPGEIRCIFECGEGPYFSHSITWTHSGDRVVETDHVCMMYQPRSQFVKSKSTYASVFKHIEASFSLSGASHEVKKCAIRLIYAPNTSGNNMENSEVPPGMAPYAKIINDLLSYNLWGISTWNGYSVRNSHNMCYDYVK</sequence>
<dbReference type="InterPro" id="IPR027417">
    <property type="entry name" value="P-loop_NTPase"/>
</dbReference>
<evidence type="ECO:0000259" key="7">
    <source>
        <dbReference type="Pfam" id="PF23598"/>
    </source>
</evidence>
<evidence type="ECO:0000259" key="6">
    <source>
        <dbReference type="Pfam" id="PF23286"/>
    </source>
</evidence>
<evidence type="ECO:0000256" key="1">
    <source>
        <dbReference type="ARBA" id="ARBA00022614"/>
    </source>
</evidence>
<dbReference type="FunFam" id="3.80.10.10:FF:000386">
    <property type="entry name" value="Disease resistance protein RPS4"/>
    <property type="match status" value="1"/>
</dbReference>
<feature type="domain" description="Disease resistance R13L4/SHOC-2-like LRR" evidence="7">
    <location>
        <begin position="509"/>
        <end position="610"/>
    </location>
</feature>
<dbReference type="SMART" id="SM00369">
    <property type="entry name" value="LRR_TYP"/>
    <property type="match status" value="4"/>
</dbReference>
<evidence type="ECO:0000259" key="5">
    <source>
        <dbReference type="Pfam" id="PF23282"/>
    </source>
</evidence>
<accession>A0A438BM70</accession>
<organism evidence="8 9">
    <name type="scientific">Vitis vinifera</name>
    <name type="common">Grape</name>
    <dbReference type="NCBI Taxonomy" id="29760"/>
    <lineage>
        <taxon>Eukaryota</taxon>
        <taxon>Viridiplantae</taxon>
        <taxon>Streptophyta</taxon>
        <taxon>Embryophyta</taxon>
        <taxon>Tracheophyta</taxon>
        <taxon>Spermatophyta</taxon>
        <taxon>Magnoliopsida</taxon>
        <taxon>eudicotyledons</taxon>
        <taxon>Gunneridae</taxon>
        <taxon>Pentapetalae</taxon>
        <taxon>rosids</taxon>
        <taxon>Vitales</taxon>
        <taxon>Vitaceae</taxon>
        <taxon>Viteae</taxon>
        <taxon>Vitis</taxon>
    </lineage>
</organism>
<dbReference type="PANTHER" id="PTHR11017:SF570">
    <property type="entry name" value="DISEASE RESISTANCE PROTEIN (TIR-NBS CLASS)-RELATED"/>
    <property type="match status" value="1"/>
</dbReference>
<evidence type="ECO:0000256" key="2">
    <source>
        <dbReference type="ARBA" id="ARBA00022737"/>
    </source>
</evidence>
<dbReference type="Gene3D" id="3.80.10.10">
    <property type="entry name" value="Ribonuclease Inhibitor"/>
    <property type="match status" value="3"/>
</dbReference>
<feature type="domain" description="Disease resistance protein RPS4B/Roq1-like leucine-rich repeats" evidence="6">
    <location>
        <begin position="413"/>
        <end position="497"/>
    </location>
</feature>
<feature type="domain" description="C-JID" evidence="4">
    <location>
        <begin position="790"/>
        <end position="922"/>
    </location>
</feature>
<protein>
    <submittedName>
        <fullName evidence="8">Disease resistance-like protein DSC1</fullName>
    </submittedName>
</protein>
<dbReference type="Pfam" id="PF23282">
    <property type="entry name" value="WHD_ROQ1"/>
    <property type="match status" value="1"/>
</dbReference>
<reference evidence="8 9" key="1">
    <citation type="journal article" date="2018" name="PLoS Genet.">
        <title>Population sequencing reveals clonal diversity and ancestral inbreeding in the grapevine cultivar Chardonnay.</title>
        <authorList>
            <person name="Roach M.J."/>
            <person name="Johnson D.L."/>
            <person name="Bohlmann J."/>
            <person name="van Vuuren H.J."/>
            <person name="Jones S.J."/>
            <person name="Pretorius I.S."/>
            <person name="Schmidt S.A."/>
            <person name="Borneman A.R."/>
        </authorList>
    </citation>
    <scope>NUCLEOTIDE SEQUENCE [LARGE SCALE GENOMIC DNA]</scope>
    <source>
        <strain evidence="9">cv. Chardonnay</strain>
        <tissue evidence="8">Leaf</tissue>
    </source>
</reference>
<dbReference type="InterPro" id="IPR058546">
    <property type="entry name" value="RPS4B/Roq1-like_LRR"/>
</dbReference>
<dbReference type="InterPro" id="IPR044974">
    <property type="entry name" value="Disease_R_plants"/>
</dbReference>
<dbReference type="OrthoDB" id="684809at2759"/>
<dbReference type="Gene3D" id="3.40.50.300">
    <property type="entry name" value="P-loop containing nucleotide triphosphate hydrolases"/>
    <property type="match status" value="1"/>
</dbReference>
<dbReference type="SUPFAM" id="SSF52058">
    <property type="entry name" value="L domain-like"/>
    <property type="match status" value="2"/>
</dbReference>
<dbReference type="InterPro" id="IPR058192">
    <property type="entry name" value="WHD_ROQ1-like"/>
</dbReference>
<dbReference type="InterPro" id="IPR055414">
    <property type="entry name" value="LRR_R13L4/SHOC2-like"/>
</dbReference>
<evidence type="ECO:0000313" key="9">
    <source>
        <dbReference type="Proteomes" id="UP000288805"/>
    </source>
</evidence>
<evidence type="ECO:0000256" key="3">
    <source>
        <dbReference type="ARBA" id="ARBA00022821"/>
    </source>
</evidence>